<proteinExistence type="predicted"/>
<sequence>MAKPFFPQDWESLTVEELATARTRLAGFIEAVSDREKILREQLEATQKALLSLKNGIIASVTLISTLAVGATKREAENILVELRKFEESLKMRDRLFVMQVWRKYD</sequence>
<evidence type="ECO:0000313" key="2">
    <source>
        <dbReference type="Proteomes" id="UP000789390"/>
    </source>
</evidence>
<dbReference type="EMBL" id="CAKKLH010000090">
    <property type="protein sequence ID" value="CAH0102643.1"/>
    <property type="molecule type" value="Genomic_DNA"/>
</dbReference>
<reference evidence="1" key="1">
    <citation type="submission" date="2021-11" db="EMBL/GenBank/DDBJ databases">
        <authorList>
            <person name="Schell T."/>
        </authorList>
    </citation>
    <scope>NUCLEOTIDE SEQUENCE</scope>
    <source>
        <strain evidence="1">M5</strain>
    </source>
</reference>
<name>A0A8J2RIB3_9CRUS</name>
<keyword evidence="2" id="KW-1185">Reference proteome</keyword>
<dbReference type="Proteomes" id="UP000789390">
    <property type="component" value="Unassembled WGS sequence"/>
</dbReference>
<protein>
    <submittedName>
        <fullName evidence="1">Uncharacterized protein</fullName>
    </submittedName>
</protein>
<gene>
    <name evidence="1" type="ORF">DGAL_LOCUS5085</name>
</gene>
<evidence type="ECO:0000313" key="1">
    <source>
        <dbReference type="EMBL" id="CAH0102643.1"/>
    </source>
</evidence>
<dbReference type="AlphaFoldDB" id="A0A8J2RIB3"/>
<organism evidence="1 2">
    <name type="scientific">Daphnia galeata</name>
    <dbReference type="NCBI Taxonomy" id="27404"/>
    <lineage>
        <taxon>Eukaryota</taxon>
        <taxon>Metazoa</taxon>
        <taxon>Ecdysozoa</taxon>
        <taxon>Arthropoda</taxon>
        <taxon>Crustacea</taxon>
        <taxon>Branchiopoda</taxon>
        <taxon>Diplostraca</taxon>
        <taxon>Cladocera</taxon>
        <taxon>Anomopoda</taxon>
        <taxon>Daphniidae</taxon>
        <taxon>Daphnia</taxon>
    </lineage>
</organism>
<accession>A0A8J2RIB3</accession>
<comment type="caution">
    <text evidence="1">The sequence shown here is derived from an EMBL/GenBank/DDBJ whole genome shotgun (WGS) entry which is preliminary data.</text>
</comment>